<dbReference type="InterPro" id="IPR040756">
    <property type="entry name" value="Peptidase_M61_N"/>
</dbReference>
<accession>A0A2P6AQJ7</accession>
<organism evidence="4 5">
    <name type="scientific">Amnimonas aquatica</name>
    <dbReference type="NCBI Taxonomy" id="2094561"/>
    <lineage>
        <taxon>Bacteria</taxon>
        <taxon>Pseudomonadati</taxon>
        <taxon>Pseudomonadota</taxon>
        <taxon>Gammaproteobacteria</taxon>
        <taxon>Moraxellales</taxon>
        <taxon>Moraxellaceae</taxon>
        <taxon>Amnimonas</taxon>
    </lineage>
</organism>
<comment type="caution">
    <text evidence="4">The sequence shown here is derived from an EMBL/GenBank/DDBJ whole genome shotgun (WGS) entry which is preliminary data.</text>
</comment>
<evidence type="ECO:0000259" key="2">
    <source>
        <dbReference type="Pfam" id="PF05299"/>
    </source>
</evidence>
<dbReference type="Gene3D" id="2.60.40.3650">
    <property type="match status" value="1"/>
</dbReference>
<proteinExistence type="predicted"/>
<sequence length="502" mass="55586">MQAAIHYRVAASVPASHRFQVTLSILRPDPQGQRLWLPDWIPGSYMIRDFARNISALRATDADGAAVAIRALDKSSWQCAPVSGPLEVRYEVYAWDLSVRAAHLDQHHGYFNGTSLFLAVSGRESEPVTVELCRPEGVAGDWHVATTLEALDAPAFGACRHGFGLFGAPDYDALIDHPVEMGTFDYAEFTACGVPHAVAVTGAHRGDLDRLCRDLQRVCEAQIRFFGEPAPFDRYLFQLMVVGQGYGGLEHRSSTSLLCSRDELPQAGEPEGRPSNGYRSLLGLCSHEYFHSWNVKRLKPAEFLPYDLRRENHTTLLWFFEGVTSYYDDLFLVRTGLITPASYLELLAQQITRHLRTPGRQVQSVAESSFFAWTKYYKTDENTPNSVVSYYVKGALVALCLDLLLRRHGQGLDALMRALWQCYALKGRGVTEADIRAGVAGLAGDALEGFFDRALHGTDELPWQALLEEAGVQVRLRAAEGAGDAGGRPGAQQGERPWLGVR</sequence>
<feature type="domain" description="Peptidase M61 N-terminal" evidence="3">
    <location>
        <begin position="6"/>
        <end position="182"/>
    </location>
</feature>
<reference evidence="5" key="1">
    <citation type="submission" date="2018-02" db="EMBL/GenBank/DDBJ databases">
        <title>Genome sequencing of Solimonas sp. HR-BB.</title>
        <authorList>
            <person name="Lee Y."/>
            <person name="Jeon C.O."/>
        </authorList>
    </citation>
    <scope>NUCLEOTIDE SEQUENCE [LARGE SCALE GENOMIC DNA]</scope>
    <source>
        <strain evidence="5">HR-E</strain>
    </source>
</reference>
<dbReference type="AlphaFoldDB" id="A0A2P6AQJ7"/>
<name>A0A2P6AQJ7_9GAMM</name>
<dbReference type="RefSeq" id="WP_105193314.1">
    <property type="nucleotide sequence ID" value="NZ_PTQZ01000290.1"/>
</dbReference>
<evidence type="ECO:0000313" key="5">
    <source>
        <dbReference type="Proteomes" id="UP000243900"/>
    </source>
</evidence>
<dbReference type="Proteomes" id="UP000243900">
    <property type="component" value="Unassembled WGS sequence"/>
</dbReference>
<feature type="domain" description="Peptidase M61 catalytic" evidence="2">
    <location>
        <begin position="281"/>
        <end position="397"/>
    </location>
</feature>
<dbReference type="InterPro" id="IPR027268">
    <property type="entry name" value="Peptidase_M4/M1_CTD_sf"/>
</dbReference>
<dbReference type="SUPFAM" id="SSF55486">
    <property type="entry name" value="Metalloproteases ('zincins'), catalytic domain"/>
    <property type="match status" value="1"/>
</dbReference>
<dbReference type="InterPro" id="IPR024191">
    <property type="entry name" value="Peptidase_M61"/>
</dbReference>
<dbReference type="Gene3D" id="1.10.390.10">
    <property type="entry name" value="Neutral Protease Domain 2"/>
    <property type="match status" value="1"/>
</dbReference>
<gene>
    <name evidence="4" type="ORF">C5O18_09195</name>
</gene>
<evidence type="ECO:0000313" key="4">
    <source>
        <dbReference type="EMBL" id="PQA31649.1"/>
    </source>
</evidence>
<evidence type="ECO:0000259" key="3">
    <source>
        <dbReference type="Pfam" id="PF17899"/>
    </source>
</evidence>
<dbReference type="EMBL" id="PTQZ01000290">
    <property type="protein sequence ID" value="PQA31649.1"/>
    <property type="molecule type" value="Genomic_DNA"/>
</dbReference>
<dbReference type="PIRSF" id="PIRSF016493">
    <property type="entry name" value="Glycyl_aminpptds"/>
    <property type="match status" value="1"/>
</dbReference>
<feature type="non-terminal residue" evidence="4">
    <location>
        <position position="502"/>
    </location>
</feature>
<dbReference type="Pfam" id="PF05299">
    <property type="entry name" value="Peptidase_M61"/>
    <property type="match status" value="1"/>
</dbReference>
<protein>
    <submittedName>
        <fullName evidence="4">Peptidase M61</fullName>
    </submittedName>
</protein>
<dbReference type="OrthoDB" id="9778516at2"/>
<evidence type="ECO:0000256" key="1">
    <source>
        <dbReference type="SAM" id="MobiDB-lite"/>
    </source>
</evidence>
<keyword evidence="5" id="KW-1185">Reference proteome</keyword>
<dbReference type="Pfam" id="PF17899">
    <property type="entry name" value="Peptidase_M61_N"/>
    <property type="match status" value="1"/>
</dbReference>
<dbReference type="InterPro" id="IPR007963">
    <property type="entry name" value="Peptidase_M61_catalytic"/>
</dbReference>
<feature type="region of interest" description="Disordered" evidence="1">
    <location>
        <begin position="481"/>
        <end position="502"/>
    </location>
</feature>